<accession>A0A8E5HID1</accession>
<dbReference type="GeneID" id="66061014"/>
<dbReference type="EMBL" id="CP072753">
    <property type="protein sequence ID" value="QUC15995.1"/>
    <property type="molecule type" value="Genomic_DNA"/>
</dbReference>
<organism evidence="1 2">
    <name type="scientific">Ustilaginoidea virens</name>
    <name type="common">Rice false smut fungus</name>
    <name type="synonym">Villosiclava virens</name>
    <dbReference type="NCBI Taxonomy" id="1159556"/>
    <lineage>
        <taxon>Eukaryota</taxon>
        <taxon>Fungi</taxon>
        <taxon>Dikarya</taxon>
        <taxon>Ascomycota</taxon>
        <taxon>Pezizomycotina</taxon>
        <taxon>Sordariomycetes</taxon>
        <taxon>Hypocreomycetidae</taxon>
        <taxon>Hypocreales</taxon>
        <taxon>Clavicipitaceae</taxon>
        <taxon>Ustilaginoidea</taxon>
    </lineage>
</organism>
<proteinExistence type="predicted"/>
<protein>
    <submittedName>
        <fullName evidence="1">Uncharacterized protein</fullName>
    </submittedName>
</protein>
<dbReference type="Proteomes" id="UP000027002">
    <property type="component" value="Chromosome 1"/>
</dbReference>
<reference evidence="1" key="1">
    <citation type="submission" date="2020-03" db="EMBL/GenBank/DDBJ databases">
        <title>A mixture of massive structural variations and highly conserved coding sequences in Ustilaginoidea virens genome.</title>
        <authorList>
            <person name="Zhang K."/>
            <person name="Zhao Z."/>
            <person name="Zhang Z."/>
            <person name="Li Y."/>
            <person name="Hsiang T."/>
            <person name="Sun W."/>
        </authorList>
    </citation>
    <scope>NUCLEOTIDE SEQUENCE</scope>
    <source>
        <strain evidence="1">UV-8b</strain>
    </source>
</reference>
<dbReference type="AlphaFoldDB" id="A0A8E5HID1"/>
<evidence type="ECO:0000313" key="1">
    <source>
        <dbReference type="EMBL" id="QUC15995.1"/>
    </source>
</evidence>
<sequence length="221" mass="24493">MTKPESRSGLTFEQFLQEVSRRRKRTSPRIHKRQFEGEINNSAAVNLQLLPFHQACHAKHPGSRSIGGNCIKNAARRRAVNCRNPAHAQISVVYKPCAEGEVCNADMLFAYNFNARKVKWPLCVQAAKVAKKEARTDPNQGGEYAGEFYASRPEDPAQSDLDYHLNLDLTLYTGPSPSSYGRFRDTAGHTGSGSSWSCFSCPPGLVTIHAEKPSIAYGYVM</sequence>
<dbReference type="RefSeq" id="XP_042993668.1">
    <property type="nucleotide sequence ID" value="XM_043137734.1"/>
</dbReference>
<name>A0A8E5HID1_USTVR</name>
<evidence type="ECO:0000313" key="2">
    <source>
        <dbReference type="Proteomes" id="UP000027002"/>
    </source>
</evidence>
<dbReference type="KEGG" id="uvi:66061014"/>
<gene>
    <name evidence="1" type="ORF">UV8b_00236</name>
</gene>
<keyword evidence="2" id="KW-1185">Reference proteome</keyword>